<sequence>MTDTLALCRTVQRQAERALQDVLVRRGDAMPEADLRELAEATTAPLWRLPLMAAAILPPSARMKAFEAARDAAALAYRNATGRELEPAIATALAEDAVAAFGREASALAVKAG</sequence>
<accession>A0A160PAY0</accession>
<keyword evidence="1" id="KW-0378">Hydrolase</keyword>
<dbReference type="EMBL" id="AP014809">
    <property type="protein sequence ID" value="BAU89376.1"/>
    <property type="molecule type" value="Genomic_DNA"/>
</dbReference>
<evidence type="ECO:0000313" key="1">
    <source>
        <dbReference type="EMBL" id="BAU89376.1"/>
    </source>
</evidence>
<organism evidence="1 2">
    <name type="scientific">Methylorubrum populi</name>
    <dbReference type="NCBI Taxonomy" id="223967"/>
    <lineage>
        <taxon>Bacteria</taxon>
        <taxon>Pseudomonadati</taxon>
        <taxon>Pseudomonadota</taxon>
        <taxon>Alphaproteobacteria</taxon>
        <taxon>Hyphomicrobiales</taxon>
        <taxon>Methylobacteriaceae</taxon>
        <taxon>Methylorubrum</taxon>
    </lineage>
</organism>
<protein>
    <submittedName>
        <fullName evidence="1">Putative GTP cyclohydrolase 1 type 2</fullName>
    </submittedName>
</protein>
<name>A0A160PAY0_9HYPH</name>
<dbReference type="Proteomes" id="UP000218288">
    <property type="component" value="Chromosome"/>
</dbReference>
<dbReference type="GO" id="GO:0016787">
    <property type="term" value="F:hydrolase activity"/>
    <property type="evidence" value="ECO:0007669"/>
    <property type="project" value="UniProtKB-KW"/>
</dbReference>
<reference evidence="1 2" key="1">
    <citation type="journal article" date="2016" name="Genome Announc.">
        <title>Complete Genome Sequence of Methylobacterium populi P-1M, Isolated from Pink-Pigmented Household Biofilm.</title>
        <authorList>
            <person name="Morohoshi T."/>
            <person name="Ikeda T."/>
        </authorList>
    </citation>
    <scope>NUCLEOTIDE SEQUENCE [LARGE SCALE GENOMIC DNA]</scope>
    <source>
        <strain evidence="1 2">P-1M</strain>
    </source>
</reference>
<dbReference type="AlphaFoldDB" id="A0A160PAY0"/>
<dbReference type="RefSeq" id="WP_096483906.1">
    <property type="nucleotide sequence ID" value="NZ_AP014809.1"/>
</dbReference>
<evidence type="ECO:0000313" key="2">
    <source>
        <dbReference type="Proteomes" id="UP000218288"/>
    </source>
</evidence>
<gene>
    <name evidence="1" type="ORF">MPPM_0771</name>
</gene>
<proteinExistence type="predicted"/>